<evidence type="ECO:0000256" key="3">
    <source>
        <dbReference type="ARBA" id="ARBA00012180"/>
    </source>
</evidence>
<dbReference type="InterPro" id="IPR050092">
    <property type="entry name" value="RNase_H"/>
</dbReference>
<dbReference type="PROSITE" id="PS50879">
    <property type="entry name" value="RNASE_H_1"/>
    <property type="match status" value="1"/>
</dbReference>
<dbReference type="InterPro" id="IPR012337">
    <property type="entry name" value="RNaseH-like_sf"/>
</dbReference>
<keyword evidence="6" id="KW-0255">Endonuclease</keyword>
<evidence type="ECO:0000256" key="7">
    <source>
        <dbReference type="ARBA" id="ARBA00022801"/>
    </source>
</evidence>
<dbReference type="GO" id="GO:0003676">
    <property type="term" value="F:nucleic acid binding"/>
    <property type="evidence" value="ECO:0007669"/>
    <property type="project" value="InterPro"/>
</dbReference>
<comment type="catalytic activity">
    <reaction evidence="1">
        <text>Endonucleolytic cleavage to 5'-phosphomonoester.</text>
        <dbReference type="EC" id="3.1.26.4"/>
    </reaction>
</comment>
<sequence length="159" mass="17585">LASNTQSVIIAVAGSCFGNGRRGARAGYGACFSNKHDMNGLIALSNPQTSQYAIIQAVTKAIEKVHELLQNVARRQDFTHVVVETSSQYVVKALCRDVWRWTANGYVTVDGQSVINARAFKYLHEQALLLENEYGMRVSFSYLRAECNEVARGLAREAI</sequence>
<dbReference type="AlphaFoldDB" id="A0A9P7YW31"/>
<keyword evidence="7" id="KW-0378">Hydrolase</keyword>
<evidence type="ECO:0000313" key="9">
    <source>
        <dbReference type="EMBL" id="KAG9240467.1"/>
    </source>
</evidence>
<dbReference type="OrthoDB" id="245563at2759"/>
<evidence type="ECO:0000313" key="10">
    <source>
        <dbReference type="Proteomes" id="UP000887226"/>
    </source>
</evidence>
<name>A0A9P7YW31_9HELO</name>
<feature type="non-terminal residue" evidence="9">
    <location>
        <position position="159"/>
    </location>
</feature>
<dbReference type="Proteomes" id="UP000887226">
    <property type="component" value="Unassembled WGS sequence"/>
</dbReference>
<keyword evidence="5" id="KW-0479">Metal-binding</keyword>
<dbReference type="InterPro" id="IPR002156">
    <property type="entry name" value="RNaseH_domain"/>
</dbReference>
<evidence type="ECO:0000256" key="2">
    <source>
        <dbReference type="ARBA" id="ARBA00005300"/>
    </source>
</evidence>
<reference evidence="9" key="1">
    <citation type="journal article" date="2021" name="IMA Fungus">
        <title>Genomic characterization of three marine fungi, including Emericellopsis atlantica sp. nov. with signatures of a generalist lifestyle and marine biomass degradation.</title>
        <authorList>
            <person name="Hagestad O.C."/>
            <person name="Hou L."/>
            <person name="Andersen J.H."/>
            <person name="Hansen E.H."/>
            <person name="Altermark B."/>
            <person name="Li C."/>
            <person name="Kuhnert E."/>
            <person name="Cox R.J."/>
            <person name="Crous P.W."/>
            <person name="Spatafora J.W."/>
            <person name="Lail K."/>
            <person name="Amirebrahimi M."/>
            <person name="Lipzen A."/>
            <person name="Pangilinan J."/>
            <person name="Andreopoulos W."/>
            <person name="Hayes R.D."/>
            <person name="Ng V."/>
            <person name="Grigoriev I.V."/>
            <person name="Jackson S.A."/>
            <person name="Sutton T.D.S."/>
            <person name="Dobson A.D.W."/>
            <person name="Rama T."/>
        </authorList>
    </citation>
    <scope>NUCLEOTIDE SEQUENCE</scope>
    <source>
        <strain evidence="9">TRa3180A</strain>
    </source>
</reference>
<dbReference type="Gene3D" id="3.30.420.10">
    <property type="entry name" value="Ribonuclease H-like superfamily/Ribonuclease H"/>
    <property type="match status" value="1"/>
</dbReference>
<evidence type="ECO:0000256" key="6">
    <source>
        <dbReference type="ARBA" id="ARBA00022759"/>
    </source>
</evidence>
<evidence type="ECO:0000256" key="1">
    <source>
        <dbReference type="ARBA" id="ARBA00000077"/>
    </source>
</evidence>
<proteinExistence type="inferred from homology"/>
<dbReference type="EMBL" id="MU254438">
    <property type="protein sequence ID" value="KAG9240467.1"/>
    <property type="molecule type" value="Genomic_DNA"/>
</dbReference>
<feature type="non-terminal residue" evidence="9">
    <location>
        <position position="1"/>
    </location>
</feature>
<organism evidence="9 10">
    <name type="scientific">Calycina marina</name>
    <dbReference type="NCBI Taxonomy" id="1763456"/>
    <lineage>
        <taxon>Eukaryota</taxon>
        <taxon>Fungi</taxon>
        <taxon>Dikarya</taxon>
        <taxon>Ascomycota</taxon>
        <taxon>Pezizomycotina</taxon>
        <taxon>Leotiomycetes</taxon>
        <taxon>Helotiales</taxon>
        <taxon>Pezizellaceae</taxon>
        <taxon>Calycina</taxon>
    </lineage>
</organism>
<dbReference type="PANTHER" id="PTHR10642:SF26">
    <property type="entry name" value="RIBONUCLEASE H1"/>
    <property type="match status" value="1"/>
</dbReference>
<dbReference type="SUPFAM" id="SSF53098">
    <property type="entry name" value="Ribonuclease H-like"/>
    <property type="match status" value="1"/>
</dbReference>
<dbReference type="PANTHER" id="PTHR10642">
    <property type="entry name" value="RIBONUCLEASE H1"/>
    <property type="match status" value="1"/>
</dbReference>
<protein>
    <recommendedName>
        <fullName evidence="3">ribonuclease H</fullName>
        <ecNumber evidence="3">3.1.26.4</ecNumber>
    </recommendedName>
</protein>
<dbReference type="GO" id="GO:0043137">
    <property type="term" value="P:DNA replication, removal of RNA primer"/>
    <property type="evidence" value="ECO:0007669"/>
    <property type="project" value="TreeGrafter"/>
</dbReference>
<keyword evidence="4" id="KW-0540">Nuclease</keyword>
<dbReference type="GO" id="GO:0046872">
    <property type="term" value="F:metal ion binding"/>
    <property type="evidence" value="ECO:0007669"/>
    <property type="project" value="UniProtKB-KW"/>
</dbReference>
<evidence type="ECO:0000259" key="8">
    <source>
        <dbReference type="PROSITE" id="PS50879"/>
    </source>
</evidence>
<comment type="similarity">
    <text evidence="2">Belongs to the RNase H family.</text>
</comment>
<feature type="domain" description="RNase H type-1" evidence="8">
    <location>
        <begin position="4"/>
        <end position="159"/>
    </location>
</feature>
<dbReference type="EC" id="3.1.26.4" evidence="3"/>
<dbReference type="InterPro" id="IPR036397">
    <property type="entry name" value="RNaseH_sf"/>
</dbReference>
<gene>
    <name evidence="9" type="ORF">BJ878DRAFT_394647</name>
</gene>
<evidence type="ECO:0000256" key="5">
    <source>
        <dbReference type="ARBA" id="ARBA00022723"/>
    </source>
</evidence>
<accession>A0A9P7YW31</accession>
<dbReference type="GO" id="GO:0004523">
    <property type="term" value="F:RNA-DNA hybrid ribonuclease activity"/>
    <property type="evidence" value="ECO:0007669"/>
    <property type="project" value="UniProtKB-EC"/>
</dbReference>
<evidence type="ECO:0000256" key="4">
    <source>
        <dbReference type="ARBA" id="ARBA00022722"/>
    </source>
</evidence>
<dbReference type="Pfam" id="PF00075">
    <property type="entry name" value="RNase_H"/>
    <property type="match status" value="1"/>
</dbReference>
<comment type="caution">
    <text evidence="9">The sequence shown here is derived from an EMBL/GenBank/DDBJ whole genome shotgun (WGS) entry which is preliminary data.</text>
</comment>
<keyword evidence="10" id="KW-1185">Reference proteome</keyword>